<reference evidence="2 3" key="1">
    <citation type="journal article" date="2019" name="Sci. Rep.">
        <title>Orb-weaving spider Araneus ventricosus genome elucidates the spidroin gene catalogue.</title>
        <authorList>
            <person name="Kono N."/>
            <person name="Nakamura H."/>
            <person name="Ohtoshi R."/>
            <person name="Moran D.A.P."/>
            <person name="Shinohara A."/>
            <person name="Yoshida Y."/>
            <person name="Fujiwara M."/>
            <person name="Mori M."/>
            <person name="Tomita M."/>
            <person name="Arakawa K."/>
        </authorList>
    </citation>
    <scope>NUCLEOTIDE SEQUENCE [LARGE SCALE GENOMIC DNA]</scope>
</reference>
<proteinExistence type="predicted"/>
<dbReference type="Proteomes" id="UP000499080">
    <property type="component" value="Unassembled WGS sequence"/>
</dbReference>
<sequence length="78" mass="8394">MCKLRWPAHSIRPPAMAEGGRTRSSRSSTASSQKTLGAESSSSRRNSGFATDESASECIDPKQRPSLISASKSRNLKI</sequence>
<dbReference type="AlphaFoldDB" id="A0A4Y2KJJ5"/>
<keyword evidence="3" id="KW-1185">Reference proteome</keyword>
<dbReference type="EMBL" id="BGPR01004631">
    <property type="protein sequence ID" value="GBN01603.1"/>
    <property type="molecule type" value="Genomic_DNA"/>
</dbReference>
<protein>
    <submittedName>
        <fullName evidence="2">Uncharacterized protein</fullName>
    </submittedName>
</protein>
<feature type="compositionally biased region" description="Polar residues" evidence="1">
    <location>
        <begin position="33"/>
        <end position="49"/>
    </location>
</feature>
<feature type="compositionally biased region" description="Polar residues" evidence="1">
    <location>
        <begin position="66"/>
        <end position="78"/>
    </location>
</feature>
<name>A0A4Y2KJJ5_ARAVE</name>
<evidence type="ECO:0000256" key="1">
    <source>
        <dbReference type="SAM" id="MobiDB-lite"/>
    </source>
</evidence>
<organism evidence="2 3">
    <name type="scientific">Araneus ventricosus</name>
    <name type="common">Orbweaver spider</name>
    <name type="synonym">Epeira ventricosa</name>
    <dbReference type="NCBI Taxonomy" id="182803"/>
    <lineage>
        <taxon>Eukaryota</taxon>
        <taxon>Metazoa</taxon>
        <taxon>Ecdysozoa</taxon>
        <taxon>Arthropoda</taxon>
        <taxon>Chelicerata</taxon>
        <taxon>Arachnida</taxon>
        <taxon>Araneae</taxon>
        <taxon>Araneomorphae</taxon>
        <taxon>Entelegynae</taxon>
        <taxon>Araneoidea</taxon>
        <taxon>Araneidae</taxon>
        <taxon>Araneus</taxon>
    </lineage>
</organism>
<accession>A0A4Y2KJJ5</accession>
<evidence type="ECO:0000313" key="3">
    <source>
        <dbReference type="Proteomes" id="UP000499080"/>
    </source>
</evidence>
<evidence type="ECO:0000313" key="2">
    <source>
        <dbReference type="EMBL" id="GBN01603.1"/>
    </source>
</evidence>
<comment type="caution">
    <text evidence="2">The sequence shown here is derived from an EMBL/GenBank/DDBJ whole genome shotgun (WGS) entry which is preliminary data.</text>
</comment>
<feature type="region of interest" description="Disordered" evidence="1">
    <location>
        <begin position="1"/>
        <end position="78"/>
    </location>
</feature>
<gene>
    <name evidence="2" type="ORF">AVEN_244679_1</name>
</gene>